<reference evidence="2" key="1">
    <citation type="submission" date="2014-12" db="EMBL/GenBank/DDBJ databases">
        <title>Genome Sequence of Valsa Canker Pathogens Uncovers a Specific Adaption of Colonization on Woody Bark.</title>
        <authorList>
            <person name="Yin Z."/>
            <person name="Liu H."/>
            <person name="Gao X."/>
            <person name="Li Z."/>
            <person name="Song N."/>
            <person name="Ke X."/>
            <person name="Dai Q."/>
            <person name="Wu Y."/>
            <person name="Sun Y."/>
            <person name="Xu J.-R."/>
            <person name="Kang Z.K."/>
            <person name="Wang L."/>
            <person name="Huang L."/>
        </authorList>
    </citation>
    <scope>NUCLEOTIDE SEQUENCE [LARGE SCALE GENOMIC DNA]</scope>
    <source>
        <strain evidence="2">03-8</strain>
    </source>
</reference>
<dbReference type="Proteomes" id="UP000078559">
    <property type="component" value="Chromosome 3"/>
</dbReference>
<feature type="compositionally biased region" description="Basic and acidic residues" evidence="1">
    <location>
        <begin position="437"/>
        <end position="447"/>
    </location>
</feature>
<name>A0A194VW32_CYTMA</name>
<protein>
    <submittedName>
        <fullName evidence="2">Uncharacterized protein</fullName>
    </submittedName>
</protein>
<dbReference type="EMBL" id="CM003100">
    <property type="protein sequence ID" value="KUI68025.1"/>
    <property type="molecule type" value="Genomic_DNA"/>
</dbReference>
<evidence type="ECO:0000256" key="1">
    <source>
        <dbReference type="SAM" id="MobiDB-lite"/>
    </source>
</evidence>
<proteinExistence type="predicted"/>
<gene>
    <name evidence="2" type="ORF">VM1G_03080</name>
</gene>
<dbReference type="OrthoDB" id="10617090at2759"/>
<organism evidence="2 3">
    <name type="scientific">Cytospora mali</name>
    <name type="common">Apple Valsa canker fungus</name>
    <name type="synonym">Valsa mali</name>
    <dbReference type="NCBI Taxonomy" id="578113"/>
    <lineage>
        <taxon>Eukaryota</taxon>
        <taxon>Fungi</taxon>
        <taxon>Dikarya</taxon>
        <taxon>Ascomycota</taxon>
        <taxon>Pezizomycotina</taxon>
        <taxon>Sordariomycetes</taxon>
        <taxon>Sordariomycetidae</taxon>
        <taxon>Diaporthales</taxon>
        <taxon>Cytosporaceae</taxon>
        <taxon>Cytospora</taxon>
    </lineage>
</organism>
<feature type="region of interest" description="Disordered" evidence="1">
    <location>
        <begin position="427"/>
        <end position="457"/>
    </location>
</feature>
<accession>A0A194VW32</accession>
<evidence type="ECO:0000313" key="2">
    <source>
        <dbReference type="EMBL" id="KUI68025.1"/>
    </source>
</evidence>
<dbReference type="AlphaFoldDB" id="A0A194VW32"/>
<sequence>MSTRQNQTQLSPLERYIQSFSDLDQEELEREKFKPSVHHSYQKDEDGFQLGSIFFCSGHDGDIITHGVPDISDEQAPRIRRSDCLELLNNWLSIPGEHITRSCLCGNWTIDDWDSRQDNSVVVAFYKTMIFRLSVEDPTQTAEFGTQDLCRILTAYTTKYESHGAEMPSCGGDVQYHDPIGVAPHVYLRWQIIATPKEILTQTLHNMRQARLQAAERRQEQRNNAIIQEMIARRPQWDAIKAMKQEWGFLQKEVDEVLETERTDEFRDYPDEEFEELIKSAGLDDDQYSADAGVDYLPLTASDRARLILETDLETLQIHEDRKEMQHEHEKRIWDAQMAIMPQAVAARDSAVRTSLDPSLYDDSGMPRAVDVDTIVHDTWTDALEEAMQDPRMYGASVAPSPSAMTVNAVDHLLDSINSGVIGYEESESGAGCHHGKVSDYQERDNGEGSSSRRHRK</sequence>
<keyword evidence="3" id="KW-1185">Reference proteome</keyword>
<evidence type="ECO:0000313" key="3">
    <source>
        <dbReference type="Proteomes" id="UP000078559"/>
    </source>
</evidence>